<proteinExistence type="predicted"/>
<dbReference type="Proteomes" id="UP000694419">
    <property type="component" value="Unplaced"/>
</dbReference>
<dbReference type="InterPro" id="IPR019322">
    <property type="entry name" value="TIMM29"/>
</dbReference>
<dbReference type="PANTHER" id="PTHR21435">
    <property type="entry name" value="MITOCHONDRIAL IMPORT INNER MEMBRANE TRANSLOCASE SUBUNIT TIM29"/>
    <property type="match status" value="1"/>
</dbReference>
<dbReference type="Ensembl" id="ENSCPGT00000023830.1">
    <property type="protein sequence ID" value="ENSCPGP00000021769.1"/>
    <property type="gene ID" value="ENSCPGG00000015176.1"/>
</dbReference>
<reference evidence="2" key="1">
    <citation type="submission" date="2025-08" db="UniProtKB">
        <authorList>
            <consortium name="Ensembl"/>
        </authorList>
    </citation>
    <scope>IDENTIFICATION</scope>
</reference>
<dbReference type="AlphaFoldDB" id="A0A8C3KCQ7"/>
<accession>A0A8C3KCQ7</accession>
<evidence type="ECO:0000256" key="1">
    <source>
        <dbReference type="SAM" id="MobiDB-lite"/>
    </source>
</evidence>
<feature type="region of interest" description="Disordered" evidence="1">
    <location>
        <begin position="206"/>
        <end position="229"/>
    </location>
</feature>
<reference evidence="2" key="2">
    <citation type="submission" date="2025-09" db="UniProtKB">
        <authorList>
            <consortium name="Ensembl"/>
        </authorList>
    </citation>
    <scope>IDENTIFICATION</scope>
</reference>
<name>A0A8C3KCQ7_9CHAR</name>
<sequence length="229" mass="25159">PLFPSRGGLGGSLTPVPVGGGRWWRALAQDYSSAALETARGARARPVAAGAWLVALGGAGVAVAAVPDPQSFEAALLEAAGTLLLLSPGTRSPSADGHVQRLLRRRARGRLRYRHLLFLAVVYEAPHPPHAALYAARCPFLRPPPWRDLPARLLDVGFGGRWWVLGSRLRDCDVNEEEFEGLPPALRRLDPRNLRSHRNEELFLEKFRPSTPRVAPRSHKRDRAAHPAR</sequence>
<dbReference type="GO" id="GO:0045039">
    <property type="term" value="P:protein insertion into mitochondrial inner membrane"/>
    <property type="evidence" value="ECO:0007669"/>
    <property type="project" value="TreeGrafter"/>
</dbReference>
<keyword evidence="3" id="KW-1185">Reference proteome</keyword>
<protein>
    <submittedName>
        <fullName evidence="2">Translocase of inner mitochondrial membrane 29</fullName>
    </submittedName>
</protein>
<evidence type="ECO:0000313" key="3">
    <source>
        <dbReference type="Proteomes" id="UP000694419"/>
    </source>
</evidence>
<dbReference type="PANTHER" id="PTHR21435:SF1">
    <property type="entry name" value="MITOCHONDRIAL IMPORT INNER MEMBRANE TRANSLOCASE SUBUNIT TIM29"/>
    <property type="match status" value="1"/>
</dbReference>
<dbReference type="Pfam" id="PF10171">
    <property type="entry name" value="Tim29"/>
    <property type="match status" value="1"/>
</dbReference>
<dbReference type="GO" id="GO:0042721">
    <property type="term" value="C:TIM22 mitochondrial import inner membrane insertion complex"/>
    <property type="evidence" value="ECO:0007669"/>
    <property type="project" value="InterPro"/>
</dbReference>
<feature type="compositionally biased region" description="Basic residues" evidence="1">
    <location>
        <begin position="216"/>
        <end position="229"/>
    </location>
</feature>
<evidence type="ECO:0000313" key="2">
    <source>
        <dbReference type="Ensembl" id="ENSCPGP00000021769.1"/>
    </source>
</evidence>
<organism evidence="2 3">
    <name type="scientific">Calidris pygmaea</name>
    <name type="common">Spoon-billed sandpiper</name>
    <dbReference type="NCBI Taxonomy" id="425635"/>
    <lineage>
        <taxon>Eukaryota</taxon>
        <taxon>Metazoa</taxon>
        <taxon>Chordata</taxon>
        <taxon>Craniata</taxon>
        <taxon>Vertebrata</taxon>
        <taxon>Euteleostomi</taxon>
        <taxon>Archelosauria</taxon>
        <taxon>Archosauria</taxon>
        <taxon>Dinosauria</taxon>
        <taxon>Saurischia</taxon>
        <taxon>Theropoda</taxon>
        <taxon>Coelurosauria</taxon>
        <taxon>Aves</taxon>
        <taxon>Neognathae</taxon>
        <taxon>Neoaves</taxon>
        <taxon>Charadriiformes</taxon>
        <taxon>Scolopacidae</taxon>
        <taxon>Calidris</taxon>
    </lineage>
</organism>